<feature type="region of interest" description="Disordered" evidence="1">
    <location>
        <begin position="128"/>
        <end position="223"/>
    </location>
</feature>
<protein>
    <submittedName>
        <fullName evidence="2">Uncharacterized protein</fullName>
    </submittedName>
</protein>
<accession>A0ABN9V5G6</accession>
<gene>
    <name evidence="2" type="ORF">PCOR1329_LOCUS54869</name>
</gene>
<reference evidence="2" key="1">
    <citation type="submission" date="2023-10" db="EMBL/GenBank/DDBJ databases">
        <authorList>
            <person name="Chen Y."/>
            <person name="Shah S."/>
            <person name="Dougan E. K."/>
            <person name="Thang M."/>
            <person name="Chan C."/>
        </authorList>
    </citation>
    <scope>NUCLEOTIDE SEQUENCE [LARGE SCALE GENOMIC DNA]</scope>
</reference>
<dbReference type="Proteomes" id="UP001189429">
    <property type="component" value="Unassembled WGS sequence"/>
</dbReference>
<feature type="compositionally biased region" description="Low complexity" evidence="1">
    <location>
        <begin position="209"/>
        <end position="223"/>
    </location>
</feature>
<dbReference type="EMBL" id="CAUYUJ010016715">
    <property type="protein sequence ID" value="CAK0868093.1"/>
    <property type="molecule type" value="Genomic_DNA"/>
</dbReference>
<proteinExistence type="predicted"/>
<sequence length="223" mass="24887">RIGAWTSKPVKFKSSLNGRIVLPLIKLLRGPRWRTSGGSWLWLRRSSHSTWTIWRRGAARWTLTSSPWARLPLLLLVLFVTHSLLGWPTRSCCPSRWVSSVTSWQDGSPCAFWAARLRPVPAPPLWSGTYAPLQDGTRSRSPRPTAPLSPCTSRPTRAPRWSAARTRCWSTARPAASSSLKGRTSRLASGGATLQQRSSTSTRRRPRRPSTLPSRLPRFSGLG</sequence>
<evidence type="ECO:0000313" key="3">
    <source>
        <dbReference type="Proteomes" id="UP001189429"/>
    </source>
</evidence>
<feature type="non-terminal residue" evidence="2">
    <location>
        <position position="1"/>
    </location>
</feature>
<keyword evidence="3" id="KW-1185">Reference proteome</keyword>
<evidence type="ECO:0000256" key="1">
    <source>
        <dbReference type="SAM" id="MobiDB-lite"/>
    </source>
</evidence>
<feature type="non-terminal residue" evidence="2">
    <location>
        <position position="223"/>
    </location>
</feature>
<name>A0ABN9V5G6_9DINO</name>
<evidence type="ECO:0000313" key="2">
    <source>
        <dbReference type="EMBL" id="CAK0868093.1"/>
    </source>
</evidence>
<organism evidence="2 3">
    <name type="scientific">Prorocentrum cordatum</name>
    <dbReference type="NCBI Taxonomy" id="2364126"/>
    <lineage>
        <taxon>Eukaryota</taxon>
        <taxon>Sar</taxon>
        <taxon>Alveolata</taxon>
        <taxon>Dinophyceae</taxon>
        <taxon>Prorocentrales</taxon>
        <taxon>Prorocentraceae</taxon>
        <taxon>Prorocentrum</taxon>
    </lineage>
</organism>
<comment type="caution">
    <text evidence="2">The sequence shown here is derived from an EMBL/GenBank/DDBJ whole genome shotgun (WGS) entry which is preliminary data.</text>
</comment>